<dbReference type="RefSeq" id="WP_091258980.1">
    <property type="nucleotide sequence ID" value="NZ_FNDB01000020.1"/>
</dbReference>
<evidence type="ECO:0000256" key="1">
    <source>
        <dbReference type="ARBA" id="ARBA00034120"/>
    </source>
</evidence>
<evidence type="ECO:0000313" key="4">
    <source>
        <dbReference type="Proteomes" id="UP000199274"/>
    </source>
</evidence>
<dbReference type="Proteomes" id="UP000199274">
    <property type="component" value="Unassembled WGS sequence"/>
</dbReference>
<dbReference type="NCBIfam" id="NF041747">
    <property type="entry name" value="Drt3a"/>
    <property type="match status" value="1"/>
</dbReference>
<reference evidence="4" key="1">
    <citation type="submission" date="2016-10" db="EMBL/GenBank/DDBJ databases">
        <authorList>
            <person name="Varghese N."/>
            <person name="Submissions S."/>
        </authorList>
    </citation>
    <scope>NUCLEOTIDE SEQUENCE [LARGE SCALE GENOMIC DNA]</scope>
    <source>
        <strain evidence="4">CGMCC 1.2747</strain>
    </source>
</reference>
<evidence type="ECO:0000259" key="2">
    <source>
        <dbReference type="PROSITE" id="PS50878"/>
    </source>
</evidence>
<dbReference type="CDD" id="cd01646">
    <property type="entry name" value="RT_Bac_retron_I"/>
    <property type="match status" value="1"/>
</dbReference>
<dbReference type="InterPro" id="IPR051083">
    <property type="entry name" value="GrpII_Intron_Splice-Mob/Def"/>
</dbReference>
<accession>A0A1G8H803</accession>
<keyword evidence="3" id="KW-0548">Nucleotidyltransferase</keyword>
<dbReference type="STRING" id="178355.SAMN04488062_12054"/>
<dbReference type="PANTHER" id="PTHR34047">
    <property type="entry name" value="NUCLEAR INTRON MATURASE 1, MITOCHONDRIAL-RELATED"/>
    <property type="match status" value="1"/>
</dbReference>
<dbReference type="GO" id="GO:0003964">
    <property type="term" value="F:RNA-directed DNA polymerase activity"/>
    <property type="evidence" value="ECO:0007669"/>
    <property type="project" value="UniProtKB-KW"/>
</dbReference>
<gene>
    <name evidence="3" type="ORF">SAMN04488062_12054</name>
</gene>
<evidence type="ECO:0000313" key="3">
    <source>
        <dbReference type="EMBL" id="SDI02766.1"/>
    </source>
</evidence>
<feature type="domain" description="Reverse transcriptase" evidence="2">
    <location>
        <begin position="1"/>
        <end position="256"/>
    </location>
</feature>
<dbReference type="PANTHER" id="PTHR34047:SF8">
    <property type="entry name" value="PROTEIN YKFC"/>
    <property type="match status" value="1"/>
</dbReference>
<sequence>MKQNFNSQELLRYLKKGELIRNGLEKEDVADEIDKLEVNILNESFEFNIKTNGVFYFLEDIPQKLILRKLNDNIKRIYKDEQANRKFIIQQVKTLLNENAPFWIIKTDIKSFYESIDREKIFKKLKDDAMLSYYSIFLLRKIFENSNIESNLGLPRGMNISSTLSEIYMRKFDRWIQRHSDVYYYARFVDDIIIFLSNKESALDLYNSLDINLENVSLEINTTKTELIEGATFKIIDKRYDKRPEHNKIEYLGYQFYLEKTESKRENKLRISIADKKIKKIKTRIISSYVDFIKNQDFELLKKRVKFLSGNYGISKSTDGSILKAGIFFNYTHLNNLEVLNELNVFHKKVIYSKKGNLGIRLNAILTLNQRNLLKKNCFIAGHKNKTYNSFSYTEMGRIIKCW</sequence>
<dbReference type="SUPFAM" id="SSF56672">
    <property type="entry name" value="DNA/RNA polymerases"/>
    <property type="match status" value="1"/>
</dbReference>
<dbReference type="AlphaFoldDB" id="A0A1G8H803"/>
<keyword evidence="4" id="KW-1185">Reference proteome</keyword>
<comment type="similarity">
    <text evidence="1">Belongs to the bacterial reverse transcriptase family.</text>
</comment>
<proteinExistence type="inferred from homology"/>
<dbReference type="InterPro" id="IPR043502">
    <property type="entry name" value="DNA/RNA_pol_sf"/>
</dbReference>
<name>A0A1G8H803_9FLAO</name>
<keyword evidence="3" id="KW-0695">RNA-directed DNA polymerase</keyword>
<dbReference type="InterPro" id="IPR000477">
    <property type="entry name" value="RT_dom"/>
</dbReference>
<keyword evidence="3" id="KW-0808">Transferase</keyword>
<protein>
    <submittedName>
        <fullName evidence="3">Reverse transcriptase (RNA-dependent DNA polymerase)</fullName>
    </submittedName>
</protein>
<dbReference type="OrthoDB" id="9780724at2"/>
<dbReference type="PROSITE" id="PS50878">
    <property type="entry name" value="RT_POL"/>
    <property type="match status" value="1"/>
</dbReference>
<dbReference type="Pfam" id="PF00078">
    <property type="entry name" value="RVT_1"/>
    <property type="match status" value="1"/>
</dbReference>
<organism evidence="3 4">
    <name type="scientific">Flavobacterium omnivorum</name>
    <dbReference type="NCBI Taxonomy" id="178355"/>
    <lineage>
        <taxon>Bacteria</taxon>
        <taxon>Pseudomonadati</taxon>
        <taxon>Bacteroidota</taxon>
        <taxon>Flavobacteriia</taxon>
        <taxon>Flavobacteriales</taxon>
        <taxon>Flavobacteriaceae</taxon>
        <taxon>Flavobacterium</taxon>
    </lineage>
</organism>
<dbReference type="EMBL" id="FNDB01000020">
    <property type="protein sequence ID" value="SDI02766.1"/>
    <property type="molecule type" value="Genomic_DNA"/>
</dbReference>